<evidence type="ECO:0000256" key="1">
    <source>
        <dbReference type="SAM" id="MobiDB-lite"/>
    </source>
</evidence>
<protein>
    <submittedName>
        <fullName evidence="3">Uncharacterized protein</fullName>
    </submittedName>
</protein>
<feature type="region of interest" description="Disordered" evidence="1">
    <location>
        <begin position="1"/>
        <end position="36"/>
    </location>
</feature>
<evidence type="ECO:0000313" key="2">
    <source>
        <dbReference type="Proteomes" id="UP000887565"/>
    </source>
</evidence>
<evidence type="ECO:0000313" key="3">
    <source>
        <dbReference type="WBParaSite" id="nRc.2.0.1.t04130-RA"/>
    </source>
</evidence>
<sequence length="203" mass="21485">MNRRNDDGDDHNHQDPSSLLSNNNNNNNHNDQTLKNFFSPYTPNYHYAPVLHKSYCNSTSDTVAHHYDFPMKLEPDDVSSSDDRRPSAFSCAIKLSTPSIPAATTTATTSASSTAGNNRGIVDLSTAALEKSAAAKHFSDAAAVAASTASTNYAAAGHAVAAMEQSTMAMANQFLVGSGIKAGMVNGFDVRASFPLSPSMPQP</sequence>
<organism evidence="2 3">
    <name type="scientific">Romanomermis culicivorax</name>
    <name type="common">Nematode worm</name>
    <dbReference type="NCBI Taxonomy" id="13658"/>
    <lineage>
        <taxon>Eukaryota</taxon>
        <taxon>Metazoa</taxon>
        <taxon>Ecdysozoa</taxon>
        <taxon>Nematoda</taxon>
        <taxon>Enoplea</taxon>
        <taxon>Dorylaimia</taxon>
        <taxon>Mermithida</taxon>
        <taxon>Mermithoidea</taxon>
        <taxon>Mermithidae</taxon>
        <taxon>Romanomermis</taxon>
    </lineage>
</organism>
<proteinExistence type="predicted"/>
<name>A0A915HRR6_ROMCU</name>
<reference evidence="3" key="1">
    <citation type="submission" date="2022-11" db="UniProtKB">
        <authorList>
            <consortium name="WormBaseParasite"/>
        </authorList>
    </citation>
    <scope>IDENTIFICATION</scope>
</reference>
<accession>A0A915HRR6</accession>
<dbReference type="WBParaSite" id="nRc.2.0.1.t04130-RA">
    <property type="protein sequence ID" value="nRc.2.0.1.t04130-RA"/>
    <property type="gene ID" value="nRc.2.0.1.g04130"/>
</dbReference>
<dbReference type="Proteomes" id="UP000887565">
    <property type="component" value="Unplaced"/>
</dbReference>
<keyword evidence="2" id="KW-1185">Reference proteome</keyword>
<feature type="compositionally biased region" description="Basic and acidic residues" evidence="1">
    <location>
        <begin position="1"/>
        <end position="14"/>
    </location>
</feature>
<dbReference type="AlphaFoldDB" id="A0A915HRR6"/>